<dbReference type="Pfam" id="PF02798">
    <property type="entry name" value="GST_N"/>
    <property type="match status" value="1"/>
</dbReference>
<feature type="domain" description="GST N-terminal" evidence="9">
    <location>
        <begin position="460"/>
        <end position="539"/>
    </location>
</feature>
<dbReference type="Gene3D" id="1.20.1050.10">
    <property type="match status" value="1"/>
</dbReference>
<dbReference type="EMBL" id="LSRX01001704">
    <property type="protein sequence ID" value="OLP77831.1"/>
    <property type="molecule type" value="Genomic_DNA"/>
</dbReference>
<comment type="catalytic activity">
    <reaction evidence="6">
        <text>RX + glutathione = an S-substituted glutathione + a halide anion + H(+)</text>
        <dbReference type="Rhea" id="RHEA:16437"/>
        <dbReference type="ChEBI" id="CHEBI:15378"/>
        <dbReference type="ChEBI" id="CHEBI:16042"/>
        <dbReference type="ChEBI" id="CHEBI:17792"/>
        <dbReference type="ChEBI" id="CHEBI:57925"/>
        <dbReference type="ChEBI" id="CHEBI:90779"/>
        <dbReference type="EC" id="2.5.1.18"/>
    </reaction>
</comment>
<dbReference type="PROSITE" id="PS00018">
    <property type="entry name" value="EF_HAND_1"/>
    <property type="match status" value="2"/>
</dbReference>
<accession>A0A1Q9C4I6</accession>
<protein>
    <recommendedName>
        <fullName evidence="3">glutathione transferase</fullName>
        <ecNumber evidence="3">2.5.1.18</ecNumber>
    </recommendedName>
</protein>
<dbReference type="InterPro" id="IPR004045">
    <property type="entry name" value="Glutathione_S-Trfase_N"/>
</dbReference>
<proteinExistence type="inferred from homology"/>
<dbReference type="SUPFAM" id="SSF47616">
    <property type="entry name" value="GST C-terminal domain-like"/>
    <property type="match status" value="1"/>
</dbReference>
<organism evidence="10 11">
    <name type="scientific">Symbiodinium microadriaticum</name>
    <name type="common">Dinoflagellate</name>
    <name type="synonym">Zooxanthella microadriatica</name>
    <dbReference type="NCBI Taxonomy" id="2951"/>
    <lineage>
        <taxon>Eukaryota</taxon>
        <taxon>Sar</taxon>
        <taxon>Alveolata</taxon>
        <taxon>Dinophyceae</taxon>
        <taxon>Suessiales</taxon>
        <taxon>Symbiodiniaceae</taxon>
        <taxon>Symbiodinium</taxon>
    </lineage>
</organism>
<dbReference type="InterPro" id="IPR002048">
    <property type="entry name" value="EF_hand_dom"/>
</dbReference>
<comment type="similarity">
    <text evidence="2">Belongs to the GST superfamily. Mu family.</text>
</comment>
<comment type="caution">
    <text evidence="10">The sequence shown here is derived from an EMBL/GenBank/DDBJ whole genome shotgun (WGS) entry which is preliminary data.</text>
</comment>
<keyword evidence="11" id="KW-1185">Reference proteome</keyword>
<dbReference type="CDD" id="cd00051">
    <property type="entry name" value="EFh"/>
    <property type="match status" value="1"/>
</dbReference>
<evidence type="ECO:0000256" key="7">
    <source>
        <dbReference type="SAM" id="MobiDB-lite"/>
    </source>
</evidence>
<dbReference type="GO" id="GO:0005509">
    <property type="term" value="F:calcium ion binding"/>
    <property type="evidence" value="ECO:0007669"/>
    <property type="project" value="InterPro"/>
</dbReference>
<dbReference type="InterPro" id="IPR036282">
    <property type="entry name" value="Glutathione-S-Trfase_C_sf"/>
</dbReference>
<evidence type="ECO:0000256" key="4">
    <source>
        <dbReference type="ARBA" id="ARBA00022679"/>
    </source>
</evidence>
<dbReference type="InterPro" id="IPR050213">
    <property type="entry name" value="GST_superfamily"/>
</dbReference>
<evidence type="ECO:0000259" key="8">
    <source>
        <dbReference type="PROSITE" id="PS50222"/>
    </source>
</evidence>
<evidence type="ECO:0000256" key="3">
    <source>
        <dbReference type="ARBA" id="ARBA00012452"/>
    </source>
</evidence>
<dbReference type="InterPro" id="IPR036249">
    <property type="entry name" value="Thioredoxin-like_sf"/>
</dbReference>
<feature type="domain" description="EF-hand" evidence="8">
    <location>
        <begin position="149"/>
        <end position="184"/>
    </location>
</feature>
<dbReference type="PROSITE" id="PS50404">
    <property type="entry name" value="GST_NTER"/>
    <property type="match status" value="1"/>
</dbReference>
<dbReference type="SMART" id="SM00054">
    <property type="entry name" value="EFh"/>
    <property type="match status" value="4"/>
</dbReference>
<gene>
    <name evidence="10" type="ORF">AK812_SmicGene42070</name>
</gene>
<dbReference type="GO" id="GO:0004364">
    <property type="term" value="F:glutathione transferase activity"/>
    <property type="evidence" value="ECO:0007669"/>
    <property type="project" value="UniProtKB-EC"/>
</dbReference>
<reference evidence="10 11" key="1">
    <citation type="submission" date="2016-02" db="EMBL/GenBank/DDBJ databases">
        <title>Genome analysis of coral dinoflagellate symbionts highlights evolutionary adaptations to a symbiotic lifestyle.</title>
        <authorList>
            <person name="Aranda M."/>
            <person name="Li Y."/>
            <person name="Liew Y.J."/>
            <person name="Baumgarten S."/>
            <person name="Simakov O."/>
            <person name="Wilson M."/>
            <person name="Piel J."/>
            <person name="Ashoor H."/>
            <person name="Bougouffa S."/>
            <person name="Bajic V.B."/>
            <person name="Ryu T."/>
            <person name="Ravasi T."/>
            <person name="Bayer T."/>
            <person name="Micklem G."/>
            <person name="Kim H."/>
            <person name="Bhak J."/>
            <person name="Lajeunesse T.C."/>
            <person name="Voolstra C.R."/>
        </authorList>
    </citation>
    <scope>NUCLEOTIDE SEQUENCE [LARGE SCALE GENOMIC DNA]</scope>
    <source>
        <strain evidence="10 11">CCMP2467</strain>
    </source>
</reference>
<evidence type="ECO:0000256" key="6">
    <source>
        <dbReference type="ARBA" id="ARBA00047960"/>
    </source>
</evidence>
<dbReference type="Gene3D" id="1.10.238.10">
    <property type="entry name" value="EF-hand"/>
    <property type="match status" value="2"/>
</dbReference>
<feature type="domain" description="EF-hand" evidence="8">
    <location>
        <begin position="33"/>
        <end position="68"/>
    </location>
</feature>
<feature type="region of interest" description="Disordered" evidence="7">
    <location>
        <begin position="399"/>
        <end position="418"/>
    </location>
</feature>
<dbReference type="PANTHER" id="PTHR11571">
    <property type="entry name" value="GLUTATHIONE S-TRANSFERASE"/>
    <property type="match status" value="1"/>
</dbReference>
<dbReference type="Pfam" id="PF13499">
    <property type="entry name" value="EF-hand_7"/>
    <property type="match status" value="1"/>
</dbReference>
<evidence type="ECO:0000313" key="10">
    <source>
        <dbReference type="EMBL" id="OLP77831.1"/>
    </source>
</evidence>
<evidence type="ECO:0000256" key="1">
    <source>
        <dbReference type="ARBA" id="ARBA00003701"/>
    </source>
</evidence>
<evidence type="ECO:0000256" key="2">
    <source>
        <dbReference type="ARBA" id="ARBA00005861"/>
    </source>
</evidence>
<evidence type="ECO:0000256" key="5">
    <source>
        <dbReference type="ARBA" id="ARBA00022837"/>
    </source>
</evidence>
<keyword evidence="4 10" id="KW-0808">Transferase</keyword>
<dbReference type="GO" id="GO:0006749">
    <property type="term" value="P:glutathione metabolic process"/>
    <property type="evidence" value="ECO:0007669"/>
    <property type="project" value="TreeGrafter"/>
</dbReference>
<dbReference type="SUPFAM" id="SSF52833">
    <property type="entry name" value="Thioredoxin-like"/>
    <property type="match status" value="1"/>
</dbReference>
<dbReference type="InterPro" id="IPR018247">
    <property type="entry name" value="EF_Hand_1_Ca_BS"/>
</dbReference>
<evidence type="ECO:0000313" key="11">
    <source>
        <dbReference type="Proteomes" id="UP000186817"/>
    </source>
</evidence>
<feature type="domain" description="EF-hand" evidence="8">
    <location>
        <begin position="233"/>
        <end position="268"/>
    </location>
</feature>
<name>A0A1Q9C4I6_SYMMI</name>
<dbReference type="Gene3D" id="3.40.30.10">
    <property type="entry name" value="Glutaredoxin"/>
    <property type="match status" value="1"/>
</dbReference>
<keyword evidence="5" id="KW-0106">Calcium</keyword>
<dbReference type="PROSITE" id="PS50222">
    <property type="entry name" value="EF_HAND_2"/>
    <property type="match status" value="4"/>
</dbReference>
<dbReference type="InterPro" id="IPR011992">
    <property type="entry name" value="EF-hand-dom_pair"/>
</dbReference>
<dbReference type="PANTHER" id="PTHR11571:SF222">
    <property type="entry name" value="GLUTATHIONE TRANSFERASE"/>
    <property type="match status" value="1"/>
</dbReference>
<dbReference type="EC" id="2.5.1.18" evidence="3"/>
<dbReference type="Proteomes" id="UP000186817">
    <property type="component" value="Unassembled WGS sequence"/>
</dbReference>
<dbReference type="SUPFAM" id="SSF47473">
    <property type="entry name" value="EF-hand"/>
    <property type="match status" value="1"/>
</dbReference>
<evidence type="ECO:0000259" key="9">
    <source>
        <dbReference type="PROSITE" id="PS50404"/>
    </source>
</evidence>
<feature type="domain" description="EF-hand" evidence="8">
    <location>
        <begin position="69"/>
        <end position="104"/>
    </location>
</feature>
<sequence length="702" mass="78325">MGSGLSGEHDDTPTAATKKIAASALQGAVTKAQSEQAMITAFKSFDSDGNGTISKKEFAAVLSKLNMKMTARQIDLLFDTVDKDQDGHIEFEELVCWLCGTPCFTKYFEELDSILREYSEKIKPVGRGDAVIKNAESVNQWLTKELERRIRPVVKQVFHQADKDSNGILSEEESVLLFSNYAHTLAKHADTIIQISKPTWLEKGHWDRQSFKKLVMPNLHHIVTAQMSDYESHIDDRHRQAFNVIDKNKDGHLILDEVVQCLTPGTYRYREFHKALQLYTPEGFKEAFDAVITAKPKRCPKALSERLIQFLIAGEVSLQLPVSVLFLAQVSSTLVLLQSPVKRKACSELADMVDEVERGSEDRAALRRRSPDKALQVFKSAGLRDFLGLRTQANCISRKMKRPASAQRNAQAGKAAKGDDPLTVRRQLFEAGGLMVPNAYEGPQLWTLASPGIGKFAKAKPVELIYFALRSLGQLPQMCLEFAGYPYMLKVVTSPEFREKLKPTLIFGRLPLLRTLKGTELVQSKAILRYVANLCGLAGKGEDERASCDMLHEMLQTEGKIDGGALAALQPHIVTAMQGQTADMKAISRLEFLDFDSTQKTVAALKCWSDLLEKSSSGWLLGSLGKRQGQGSVSYVDLALYWELQEHVQKLQDCGFPLLASYVEKIEGLMGIQRFLQSNRMMPKTGDGYLYIGDRLVPKPED</sequence>
<dbReference type="AlphaFoldDB" id="A0A1Q9C4I6"/>
<comment type="function">
    <text evidence="1">Conjugation of reduced glutathione to a wide number of exogenous and endogenous hydrophobic electrophiles.</text>
</comment>
<dbReference type="OrthoDB" id="409739at2759"/>